<keyword evidence="1" id="KW-0472">Membrane</keyword>
<reference evidence="3" key="1">
    <citation type="submission" date="2017-04" db="EMBL/GenBank/DDBJ databases">
        <title>Plasmodium gonderi genome.</title>
        <authorList>
            <person name="Arisue N."/>
            <person name="Honma H."/>
            <person name="Kawai S."/>
            <person name="Tougan T."/>
            <person name="Tanabe K."/>
            <person name="Horii T."/>
        </authorList>
    </citation>
    <scope>NUCLEOTIDE SEQUENCE [LARGE SCALE GENOMIC DNA]</scope>
    <source>
        <strain evidence="3">ATCC 30045</strain>
    </source>
</reference>
<sequence length="343" mass="39894">MVDSSPVNGIDISMFQQCRNTYKDASVHSTSSLSGNVALQACKNFCENIEKLTIQGKHFNLSCMELCIYLNYINQYEENRNIYCMYFNYKIHELKENFNLNCDSVDECYNEMIKKVTNGSWKIPDVCKGYINGIDEKTFNVMKNLDELYKNLDYICNGDQTDDWCTKCNETYKKLLCISRNEKRINLSPVLQKFTIDFNSCNKCSSFDLNLEVIESNICEITERAANNMLSRVERTESEEIIDPTVLHLQNKDRAVPKTKEASIAIEVEKNIDTNRSTVIRLFATTVVITFAVLIMIFILYKYSYAKCNNNIYEKHERNSNILKYIDNCYIINLINKNIDIHI</sequence>
<keyword evidence="1" id="KW-0812">Transmembrane</keyword>
<dbReference type="EMBL" id="BDQF01000510">
    <property type="protein sequence ID" value="GAW84612.1"/>
    <property type="molecule type" value="Genomic_DNA"/>
</dbReference>
<comment type="caution">
    <text evidence="2">The sequence shown here is derived from an EMBL/GenBank/DDBJ whole genome shotgun (WGS) entry which is preliminary data.</text>
</comment>
<protein>
    <submittedName>
        <fullName evidence="2">Variable surface protein</fullName>
    </submittedName>
</protein>
<evidence type="ECO:0000256" key="1">
    <source>
        <dbReference type="SAM" id="Phobius"/>
    </source>
</evidence>
<evidence type="ECO:0000313" key="3">
    <source>
        <dbReference type="Proteomes" id="UP000195521"/>
    </source>
</evidence>
<proteinExistence type="predicted"/>
<gene>
    <name evidence="2" type="ORF">PGO_003990</name>
</gene>
<keyword evidence="3" id="KW-1185">Reference proteome</keyword>
<evidence type="ECO:0000313" key="2">
    <source>
        <dbReference type="EMBL" id="GAW84612.1"/>
    </source>
</evidence>
<dbReference type="GeneID" id="39745420"/>
<feature type="transmembrane region" description="Helical" evidence="1">
    <location>
        <begin position="279"/>
        <end position="301"/>
    </location>
</feature>
<keyword evidence="1" id="KW-1133">Transmembrane helix</keyword>
<name>A0A1Y1JV38_PLAGO</name>
<dbReference type="Proteomes" id="UP000195521">
    <property type="component" value="Unassembled WGS sequence"/>
</dbReference>
<dbReference type="RefSeq" id="XP_028547201.1">
    <property type="nucleotide sequence ID" value="XM_028691400.1"/>
</dbReference>
<dbReference type="AlphaFoldDB" id="A0A1Y1JV38"/>
<accession>A0A1Y1JV38</accession>
<organism evidence="2 3">
    <name type="scientific">Plasmodium gonderi</name>
    <dbReference type="NCBI Taxonomy" id="77519"/>
    <lineage>
        <taxon>Eukaryota</taxon>
        <taxon>Sar</taxon>
        <taxon>Alveolata</taxon>
        <taxon>Apicomplexa</taxon>
        <taxon>Aconoidasida</taxon>
        <taxon>Haemosporida</taxon>
        <taxon>Plasmodiidae</taxon>
        <taxon>Plasmodium</taxon>
        <taxon>Plasmodium (Plasmodium)</taxon>
    </lineage>
</organism>